<evidence type="ECO:0000313" key="2">
    <source>
        <dbReference type="EnsemblMetazoa" id="AAEL001455-PC"/>
    </source>
</evidence>
<dbReference type="SUPFAM" id="SSF57716">
    <property type="entry name" value="Glucocorticoid receptor-like (DNA-binding domain)"/>
    <property type="match status" value="1"/>
</dbReference>
<reference evidence="2 3" key="1">
    <citation type="submission" date="2017-06" db="EMBL/GenBank/DDBJ databases">
        <title>Aedes aegypti genome working group (AGWG) sequencing and assembly.</title>
        <authorList>
            <consortium name="Aedes aegypti Genome Working Group (AGWG)"/>
            <person name="Matthews B.J."/>
        </authorList>
    </citation>
    <scope>NUCLEOTIDE SEQUENCE [LARGE SCALE GENOMIC DNA]</scope>
    <source>
        <strain evidence="2 3">LVP_AGWG</strain>
    </source>
</reference>
<dbReference type="OrthoDB" id="7762435at2759"/>
<accession>A0A6I8T4C3</accession>
<dbReference type="InterPro" id="IPR036236">
    <property type="entry name" value="Znf_C2H2_sf"/>
</dbReference>
<reference evidence="2" key="2">
    <citation type="submission" date="2020-05" db="UniProtKB">
        <authorList>
            <consortium name="EnsemblMetazoa"/>
        </authorList>
    </citation>
    <scope>IDENTIFICATION</scope>
    <source>
        <strain evidence="2">LVP_AGWG</strain>
    </source>
</reference>
<dbReference type="SMART" id="SM00355">
    <property type="entry name" value="ZnF_C2H2"/>
    <property type="match status" value="7"/>
</dbReference>
<dbReference type="PANTHER" id="PTHR45125:SF3">
    <property type="entry name" value="NO-APICAL-MERISTEM-ASSOCIATED CARBOXY-TERMINAL DOMAIN PROTEIN"/>
    <property type="match status" value="1"/>
</dbReference>
<feature type="compositionally biased region" description="Polar residues" evidence="1">
    <location>
        <begin position="540"/>
        <end position="553"/>
    </location>
</feature>
<proteinExistence type="predicted"/>
<dbReference type="InterPro" id="IPR012934">
    <property type="entry name" value="Znf_AD"/>
</dbReference>
<dbReference type="PANTHER" id="PTHR45125">
    <property type="entry name" value="F21J9.4-RELATED"/>
    <property type="match status" value="1"/>
</dbReference>
<protein>
    <submittedName>
        <fullName evidence="2">Uncharacterized protein</fullName>
    </submittedName>
</protein>
<keyword evidence="3" id="KW-1185">Reference proteome</keyword>
<evidence type="ECO:0000256" key="1">
    <source>
        <dbReference type="SAM" id="MobiDB-lite"/>
    </source>
</evidence>
<feature type="compositionally biased region" description="Polar residues" evidence="1">
    <location>
        <begin position="346"/>
        <end position="359"/>
    </location>
</feature>
<dbReference type="PROSITE" id="PS50157">
    <property type="entry name" value="ZINC_FINGER_C2H2_2"/>
    <property type="match status" value="4"/>
</dbReference>
<gene>
    <name evidence="2" type="primary">5570730</name>
</gene>
<organism evidence="2 3">
    <name type="scientific">Aedes aegypti</name>
    <name type="common">Yellowfever mosquito</name>
    <name type="synonym">Culex aegypti</name>
    <dbReference type="NCBI Taxonomy" id="7159"/>
    <lineage>
        <taxon>Eukaryota</taxon>
        <taxon>Metazoa</taxon>
        <taxon>Ecdysozoa</taxon>
        <taxon>Arthropoda</taxon>
        <taxon>Hexapoda</taxon>
        <taxon>Insecta</taxon>
        <taxon>Pterygota</taxon>
        <taxon>Neoptera</taxon>
        <taxon>Endopterygota</taxon>
        <taxon>Diptera</taxon>
        <taxon>Nematocera</taxon>
        <taxon>Culicoidea</taxon>
        <taxon>Culicidae</taxon>
        <taxon>Culicinae</taxon>
        <taxon>Aedini</taxon>
        <taxon>Aedes</taxon>
        <taxon>Stegomyia</taxon>
    </lineage>
</organism>
<dbReference type="PROSITE" id="PS00028">
    <property type="entry name" value="ZINC_FINGER_C2H2_1"/>
    <property type="match status" value="4"/>
</dbReference>
<dbReference type="InterPro" id="IPR013087">
    <property type="entry name" value="Znf_C2H2_type"/>
</dbReference>
<dbReference type="EnsemblMetazoa" id="AAEL001455-RC">
    <property type="protein sequence ID" value="AAEL001455-PC"/>
    <property type="gene ID" value="AAEL001455"/>
</dbReference>
<dbReference type="GO" id="GO:0005634">
    <property type="term" value="C:nucleus"/>
    <property type="evidence" value="ECO:0007669"/>
    <property type="project" value="InterPro"/>
</dbReference>
<name>A0A6I8T4C3_AEDAE</name>
<dbReference type="PROSITE" id="PS51915">
    <property type="entry name" value="ZAD"/>
    <property type="match status" value="1"/>
</dbReference>
<dbReference type="InParanoid" id="A0A6I8T4C3"/>
<dbReference type="Proteomes" id="UP000008820">
    <property type="component" value="Chromosome 2"/>
</dbReference>
<feature type="region of interest" description="Disordered" evidence="1">
    <location>
        <begin position="341"/>
        <end position="366"/>
    </location>
</feature>
<feature type="region of interest" description="Disordered" evidence="1">
    <location>
        <begin position="535"/>
        <end position="564"/>
    </location>
</feature>
<sequence>MATGPSECSSRGNRGKNFTLKLDRQICRSWIHAKRQEELGDEGAATDEIRSVPFNVWDTLYEHAIFHDPDFEKRSPDGLRHRLTIIQGRVRKFADCYLVAIREEKDPKTALVKGLQYYKESQKANFQFLSCYLILKQHPKFQDLPEINSNDIPAEANVMMDNEQRGINISKSNSVGISDEADYFITAQNTSESNQKQVRGKNFTIENDVHICLSWVHAKNIEELDCNACGLVPFNFWQTLYHHAVSKNPELKARTVQGVHNRFVKIQRTVEKFFKHYNAVVEHENDPDQALEKAIRRYAEQHREKFKFLECFHIFQKFPNMRKQPNAATISSIKVEQRFSSDEQEASNVSGDNHKSQPFSPEDLAEGTPICSSKTDYFITAQNTSESNQKQVRGKNFTIENDVHICLSWVHAKNIEELDCNACGLVPFNFWQTLYHHAVSKNPELKARTVQGVHNRFVKIQRTVEKFFKHYNAVVEHENDPDQALEKAIRRYAEQHREKFKFLECFHIFQKFPNMRKQPNAATISSIKVEQRFSSDEQEASNVSGDNHKSQPFSPEDLAEGTPICSSKRNLHDEAHEKPDKNSTPLSQFIRGKNFSVSEDKVLCQSWVQVKEAESISSEPFDLWQNIYDHAISKDSSFSSRPVTSLRSRMQIIMKSSRQFSACYKNYLIEETQTDTDDNALQEALQLYKFNYKEHFKFLNCWFILRQNSEFKHMTQHTPTVKADVLKPVQNEKALLDRRKGAQKVTVRRDELQALLKAACDIGLEEARSRGEPIESLFYDVLQQMAAYGEFIARKLPMLKHMYDETELHYKCDQLKPYPPEARILWGRRGTSEEEKTNDEDWEQLIQCILDDRKGSSFLSGLETKELIRQAVKRKVESASNIEKGIIFNHIHKDMQAKRLCRRKTVNQLMQDYHRLKEQYLSGSCKSLPPEAANLWVSGKTECTEEEITEPIEHIDFDESNVKKETDVCRICQAELLHDAKDLFFDIYNAQTYADIISETINVKMDSGSLQSKLICGSCSGFIEGLSTFVQQCQNSCTSFKANQEKSLITEITKLEVELFDTNMEYIEEEVSNICASNCNEFEDNNGEYVNTMDVDDKAEIFPTYDDDDHSGDNPEADHTIAVTTSVVDDDHPEVEAVQPTAPIDGRSETKPEAAIRKKINYRRYKTTRREHKKQCHVCGIRVLDLNSHIESHGETGYKCQFCDRVCPNRRQLRIHMNRHTKEREFPCRYCDKIFYVWTSRKDHERNMHKKERFQCDVCDTVYKNKSYLQAHKKLVHLGIRNLKCTKCTFSTSIKARLLNHVRSIHTSERPYKCPVCNHQSNSNTGYYIHFQRHKKSGEATSYAIKCAYCEEMFDKDVPLEAHILKAHPNRAVVI</sequence>
<dbReference type="SUPFAM" id="SSF57667">
    <property type="entry name" value="beta-beta-alpha zinc fingers"/>
    <property type="match status" value="2"/>
</dbReference>
<evidence type="ECO:0000313" key="3">
    <source>
        <dbReference type="Proteomes" id="UP000008820"/>
    </source>
</evidence>
<dbReference type="Pfam" id="PF00096">
    <property type="entry name" value="zf-C2H2"/>
    <property type="match status" value="2"/>
</dbReference>
<dbReference type="GO" id="GO:0008270">
    <property type="term" value="F:zinc ion binding"/>
    <property type="evidence" value="ECO:0007669"/>
    <property type="project" value="UniProtKB-UniRule"/>
</dbReference>
<dbReference type="Gene3D" id="3.30.160.60">
    <property type="entry name" value="Classic Zinc Finger"/>
    <property type="match status" value="3"/>
</dbReference>
<dbReference type="SMART" id="SM00868">
    <property type="entry name" value="zf-AD"/>
    <property type="match status" value="1"/>
</dbReference>